<keyword evidence="5" id="KW-0464">Manganese</keyword>
<sequence length="590" mass="66566">MYTELKSYQIIIALLKKYGIRRCVLSAGSRNVPFVHSVEEDPFFECYSVVDERSAGYFALGLAQESKEPVVISCTSSTATCNYWPPVAEAYYQGVPLVVLTSDRDPAMLGQWEDQMIDQVGMYDRHVRKSVNLPIVNDHDDWLFCQRLVNEALLELDHHGTGPVHINVPMRSYNNSFNVRELPEVTRIRRVEMRDGDEMWRPYAEKLASARRILVVAGQTTGVSAEFASALERFCSSCNTAVAAEYMANVPREHAFNPTLCMEYRYVTKRKFAEFLPDVVVSFGGNMTAGLKDMLRKFAGTFEHWSIREDGSVCDMFKSLTEVFECTPEEFFSRMARLLDGGLNDGTYLSALKTYEDQAVVPELPWSNALAIKRTVERIPSGSLLHLAVNNAIRLTNFFDLQPDVKVYANIGTHGIDGPVSSFLGQAIVSDKPAYLVVGDLAFFYDMNALRLRHIGDNAHILLLNNQGGEEFYFNGMWKDEASDLHTTARHHTKAEGWVRECGFHYLSAHNEVELDAALETFFDDGAEGPVLLEVFSEMKSDSDVIYSIFDATRPRDAQSEAIRCSKEFIKRTIGQEKAQRIAGIFKKGR</sequence>
<dbReference type="NCBIfam" id="TIGR00173">
    <property type="entry name" value="menD"/>
    <property type="match status" value="1"/>
</dbReference>
<dbReference type="Gene3D" id="3.40.50.1220">
    <property type="entry name" value="TPP-binding domain"/>
    <property type="match status" value="1"/>
</dbReference>
<keyword evidence="4" id="KW-0786">Thiamine pyrophosphate</keyword>
<evidence type="ECO:0000256" key="2">
    <source>
        <dbReference type="ARBA" id="ARBA00022723"/>
    </source>
</evidence>
<dbReference type="PIRSF" id="PIRSF004983">
    <property type="entry name" value="MenD"/>
    <property type="match status" value="1"/>
</dbReference>
<keyword evidence="3" id="KW-0460">Magnesium</keyword>
<proteinExistence type="predicted"/>
<dbReference type="Pfam" id="PF02776">
    <property type="entry name" value="TPP_enzyme_N"/>
    <property type="match status" value="1"/>
</dbReference>
<feature type="domain" description="Thiamine pyrophosphate enzyme N-terminal TPP-binding" evidence="6">
    <location>
        <begin position="9"/>
        <end position="122"/>
    </location>
</feature>
<organism evidence="7 8">
    <name type="scientific">Bifidobacterium pullorum subsp. saeculare DSM 6531 = LMG 14934</name>
    <dbReference type="NCBI Taxonomy" id="1437611"/>
    <lineage>
        <taxon>Bacteria</taxon>
        <taxon>Bacillati</taxon>
        <taxon>Actinomycetota</taxon>
        <taxon>Actinomycetes</taxon>
        <taxon>Bifidobacteriales</taxon>
        <taxon>Bifidobacteriaceae</taxon>
        <taxon>Bifidobacterium</taxon>
    </lineage>
</organism>
<protein>
    <submittedName>
        <fullName evidence="7">2-succinyl-5-enolpyruvyl-6-hydroxy-3-cyclohexene-1-carboxylate synthase 1</fullName>
        <ecNumber evidence="7">2.2.1.9</ecNumber>
    </submittedName>
</protein>
<dbReference type="EMBL" id="JGZM01000006">
    <property type="protein sequence ID" value="KFI86557.1"/>
    <property type="molecule type" value="Genomic_DNA"/>
</dbReference>
<dbReference type="PANTHER" id="PTHR42916:SF1">
    <property type="entry name" value="PROTEIN PHYLLO, CHLOROPLASTIC"/>
    <property type="match status" value="1"/>
</dbReference>
<reference evidence="7 8" key="1">
    <citation type="submission" date="2014-03" db="EMBL/GenBank/DDBJ databases">
        <title>Genomics of Bifidobacteria.</title>
        <authorList>
            <person name="Ventura M."/>
            <person name="Milani C."/>
            <person name="Lugli G.A."/>
        </authorList>
    </citation>
    <scope>NUCLEOTIDE SEQUENCE [LARGE SCALE GENOMIC DNA]</scope>
    <source>
        <strain evidence="7 8">LMG 14934</strain>
    </source>
</reference>
<dbReference type="RefSeq" id="WP_033510404.1">
    <property type="nucleotide sequence ID" value="NZ_JDTM01000026.1"/>
</dbReference>
<keyword evidence="1 7" id="KW-0808">Transferase</keyword>
<evidence type="ECO:0000259" key="6">
    <source>
        <dbReference type="Pfam" id="PF02776"/>
    </source>
</evidence>
<evidence type="ECO:0000313" key="7">
    <source>
        <dbReference type="EMBL" id="KFI86557.1"/>
    </source>
</evidence>
<dbReference type="InterPro" id="IPR004433">
    <property type="entry name" value="MenaQ_synth_MenD"/>
</dbReference>
<evidence type="ECO:0000313" key="8">
    <source>
        <dbReference type="Proteomes" id="UP000029040"/>
    </source>
</evidence>
<dbReference type="Proteomes" id="UP000029040">
    <property type="component" value="Unassembled WGS sequence"/>
</dbReference>
<evidence type="ECO:0000256" key="3">
    <source>
        <dbReference type="ARBA" id="ARBA00022842"/>
    </source>
</evidence>
<dbReference type="AlphaFoldDB" id="A0A087CTF7"/>
<dbReference type="InterPro" id="IPR029061">
    <property type="entry name" value="THDP-binding"/>
</dbReference>
<dbReference type="InterPro" id="IPR012001">
    <property type="entry name" value="Thiamin_PyroP_enz_TPP-bd_dom"/>
</dbReference>
<evidence type="ECO:0000256" key="1">
    <source>
        <dbReference type="ARBA" id="ARBA00022679"/>
    </source>
</evidence>
<dbReference type="GO" id="GO:0070204">
    <property type="term" value="F:2-succinyl-5-enolpyruvyl-6-hydroxy-3-cyclohexene-1-carboxylic-acid synthase activity"/>
    <property type="evidence" value="ECO:0007669"/>
    <property type="project" value="UniProtKB-EC"/>
</dbReference>
<gene>
    <name evidence="7" type="ORF">BSAE_1670</name>
</gene>
<comment type="caution">
    <text evidence="7">The sequence shown here is derived from an EMBL/GenBank/DDBJ whole genome shotgun (WGS) entry which is preliminary data.</text>
</comment>
<dbReference type="GO" id="GO:0009234">
    <property type="term" value="P:menaquinone biosynthetic process"/>
    <property type="evidence" value="ECO:0007669"/>
    <property type="project" value="InterPro"/>
</dbReference>
<dbReference type="Gene3D" id="3.40.50.970">
    <property type="match status" value="2"/>
</dbReference>
<dbReference type="GO" id="GO:0000287">
    <property type="term" value="F:magnesium ion binding"/>
    <property type="evidence" value="ECO:0007669"/>
    <property type="project" value="UniProtKB-ARBA"/>
</dbReference>
<evidence type="ECO:0000256" key="5">
    <source>
        <dbReference type="ARBA" id="ARBA00023211"/>
    </source>
</evidence>
<keyword evidence="2" id="KW-0479">Metal-binding</keyword>
<evidence type="ECO:0000256" key="4">
    <source>
        <dbReference type="ARBA" id="ARBA00023052"/>
    </source>
</evidence>
<dbReference type="EC" id="2.2.1.9" evidence="7"/>
<dbReference type="GO" id="GO:0030976">
    <property type="term" value="F:thiamine pyrophosphate binding"/>
    <property type="evidence" value="ECO:0007669"/>
    <property type="project" value="InterPro"/>
</dbReference>
<accession>A0A087CTF7</accession>
<name>A0A087CTF7_9BIFI</name>
<dbReference type="CDD" id="cd07037">
    <property type="entry name" value="TPP_PYR_MenD"/>
    <property type="match status" value="1"/>
</dbReference>
<dbReference type="SUPFAM" id="SSF52518">
    <property type="entry name" value="Thiamin diphosphate-binding fold (THDP-binding)"/>
    <property type="match status" value="2"/>
</dbReference>
<dbReference type="PANTHER" id="PTHR42916">
    <property type="entry name" value="2-SUCCINYL-5-ENOLPYRUVYL-6-HYDROXY-3-CYCLOHEXENE-1-CARBOXYLATE SYNTHASE"/>
    <property type="match status" value="1"/>
</dbReference>